<dbReference type="InterPro" id="IPR003593">
    <property type="entry name" value="AAA+_ATPase"/>
</dbReference>
<sequence>MSASPLIEIKDLRIRFHGDDGRVTHAVDGVDLSVANGATLGLVGESGCGKSVTSLAIMGLLPKQSAEISGAIRFDGFDLLKTPDQTLRDLRGNRLAMIFQEPMTSLNPSFTIGDQIVETILRHRGGSRRSARERAIELLRRVHIPSPERRIDEYPHKLSGGMRQRVMIAMALACDPRLLIADEPTTALDVTLQAQILELMRELKAASGAAIILITHDLGVVAEVCDEVAVMYAGEIVERAPVDELFAMPQHLYTVGLLGSIPRLDHRAEQLATIEGMVPNMAQPPAGCRFSARCPFVLDACTKAPPPLVEVSPGHLSRCIRAPLELLVS</sequence>
<evidence type="ECO:0000313" key="10">
    <source>
        <dbReference type="EMBL" id="KGT79010.1"/>
    </source>
</evidence>
<name>A0A0A3XXC3_BRAJP</name>
<dbReference type="GO" id="GO:0015833">
    <property type="term" value="P:peptide transport"/>
    <property type="evidence" value="ECO:0007669"/>
    <property type="project" value="InterPro"/>
</dbReference>
<dbReference type="Proteomes" id="UP000030377">
    <property type="component" value="Unassembled WGS sequence"/>
</dbReference>
<evidence type="ECO:0000259" key="9">
    <source>
        <dbReference type="PROSITE" id="PS50893"/>
    </source>
</evidence>
<dbReference type="eggNOG" id="COG0444">
    <property type="taxonomic scope" value="Bacteria"/>
</dbReference>
<dbReference type="Pfam" id="PF00005">
    <property type="entry name" value="ABC_tran"/>
    <property type="match status" value="1"/>
</dbReference>
<evidence type="ECO:0000256" key="3">
    <source>
        <dbReference type="ARBA" id="ARBA00022448"/>
    </source>
</evidence>
<dbReference type="SMART" id="SM00382">
    <property type="entry name" value="AAA"/>
    <property type="match status" value="1"/>
</dbReference>
<evidence type="ECO:0000256" key="2">
    <source>
        <dbReference type="ARBA" id="ARBA00005417"/>
    </source>
</evidence>
<dbReference type="AlphaFoldDB" id="A0A0A3XXC3"/>
<keyword evidence="5" id="KW-0547">Nucleotide-binding</keyword>
<dbReference type="InterPro" id="IPR050388">
    <property type="entry name" value="ABC_Ni/Peptide_Import"/>
</dbReference>
<feature type="domain" description="ABC transporter" evidence="9">
    <location>
        <begin position="7"/>
        <end position="258"/>
    </location>
</feature>
<dbReference type="InterPro" id="IPR003439">
    <property type="entry name" value="ABC_transporter-like_ATP-bd"/>
</dbReference>
<dbReference type="PROSITE" id="PS50893">
    <property type="entry name" value="ABC_TRANSPORTER_2"/>
    <property type="match status" value="1"/>
</dbReference>
<reference evidence="10 11" key="1">
    <citation type="submission" date="2014-09" db="EMBL/GenBank/DDBJ databases">
        <title>Draft genome of Bradyrhizobium japonicum Is-34.</title>
        <authorList>
            <person name="Tsurumaru H."/>
            <person name="Yamakawa T."/>
            <person name="Hashimoto S."/>
            <person name="Okizaki K."/>
            <person name="Kanesaki Y."/>
            <person name="Yoshikawa H."/>
            <person name="Yajima S."/>
        </authorList>
    </citation>
    <scope>NUCLEOTIDE SEQUENCE [LARGE SCALE GENOMIC DNA]</scope>
    <source>
        <strain evidence="10 11">Is-34</strain>
    </source>
</reference>
<dbReference type="PANTHER" id="PTHR43297">
    <property type="entry name" value="OLIGOPEPTIDE TRANSPORT ATP-BINDING PROTEIN APPD"/>
    <property type="match status" value="1"/>
</dbReference>
<dbReference type="PROSITE" id="PS00211">
    <property type="entry name" value="ABC_TRANSPORTER_1"/>
    <property type="match status" value="1"/>
</dbReference>
<keyword evidence="6 10" id="KW-0067">ATP-binding</keyword>
<dbReference type="NCBIfam" id="TIGR01727">
    <property type="entry name" value="oligo_HPY"/>
    <property type="match status" value="1"/>
</dbReference>
<dbReference type="GO" id="GO:0005524">
    <property type="term" value="F:ATP binding"/>
    <property type="evidence" value="ECO:0007669"/>
    <property type="project" value="UniProtKB-KW"/>
</dbReference>
<keyword evidence="4" id="KW-1003">Cell membrane</keyword>
<comment type="similarity">
    <text evidence="2">Belongs to the ABC transporter superfamily.</text>
</comment>
<dbReference type="PANTHER" id="PTHR43297:SF2">
    <property type="entry name" value="DIPEPTIDE TRANSPORT ATP-BINDING PROTEIN DPPD"/>
    <property type="match status" value="1"/>
</dbReference>
<evidence type="ECO:0000313" key="11">
    <source>
        <dbReference type="Proteomes" id="UP000030377"/>
    </source>
</evidence>
<dbReference type="SUPFAM" id="SSF52540">
    <property type="entry name" value="P-loop containing nucleoside triphosphate hydrolases"/>
    <property type="match status" value="1"/>
</dbReference>
<keyword evidence="7" id="KW-0472">Membrane</keyword>
<comment type="caution">
    <text evidence="10">The sequence shown here is derived from an EMBL/GenBank/DDBJ whole genome shotgun (WGS) entry which is preliminary data.</text>
</comment>
<protein>
    <submittedName>
        <fullName evidence="10">Peptide ABC transporter ATP-binding protein</fullName>
    </submittedName>
</protein>
<evidence type="ECO:0000256" key="7">
    <source>
        <dbReference type="ARBA" id="ARBA00023136"/>
    </source>
</evidence>
<evidence type="ECO:0000256" key="1">
    <source>
        <dbReference type="ARBA" id="ARBA00004417"/>
    </source>
</evidence>
<dbReference type="RefSeq" id="WP_028157098.1">
    <property type="nucleotide sequence ID" value="NZ_JANUDC010000001.1"/>
</dbReference>
<dbReference type="Pfam" id="PF08352">
    <property type="entry name" value="oligo_HPY"/>
    <property type="match status" value="1"/>
</dbReference>
<dbReference type="GO" id="GO:0005886">
    <property type="term" value="C:plasma membrane"/>
    <property type="evidence" value="ECO:0007669"/>
    <property type="project" value="UniProtKB-SubCell"/>
</dbReference>
<evidence type="ECO:0000256" key="5">
    <source>
        <dbReference type="ARBA" id="ARBA00022741"/>
    </source>
</evidence>
<dbReference type="GO" id="GO:0016887">
    <property type="term" value="F:ATP hydrolysis activity"/>
    <property type="evidence" value="ECO:0007669"/>
    <property type="project" value="InterPro"/>
</dbReference>
<dbReference type="InterPro" id="IPR013563">
    <property type="entry name" value="Oligopep_ABC_C"/>
</dbReference>
<evidence type="ECO:0000256" key="6">
    <source>
        <dbReference type="ARBA" id="ARBA00022840"/>
    </source>
</evidence>
<dbReference type="FunFam" id="3.40.50.300:FF:000016">
    <property type="entry name" value="Oligopeptide ABC transporter ATP-binding component"/>
    <property type="match status" value="1"/>
</dbReference>
<dbReference type="InterPro" id="IPR017871">
    <property type="entry name" value="ABC_transporter-like_CS"/>
</dbReference>
<dbReference type="CDD" id="cd03257">
    <property type="entry name" value="ABC_NikE_OppD_transporters"/>
    <property type="match status" value="1"/>
</dbReference>
<evidence type="ECO:0000256" key="4">
    <source>
        <dbReference type="ARBA" id="ARBA00022475"/>
    </source>
</evidence>
<comment type="subcellular location">
    <subcellularLocation>
        <location evidence="1">Cell inner membrane</location>
        <topology evidence="1">Peripheral membrane protein</topology>
    </subcellularLocation>
</comment>
<dbReference type="STRING" id="375.BKD09_RS36545"/>
<organism evidence="10 11">
    <name type="scientific">Bradyrhizobium japonicum</name>
    <dbReference type="NCBI Taxonomy" id="375"/>
    <lineage>
        <taxon>Bacteria</taxon>
        <taxon>Pseudomonadati</taxon>
        <taxon>Pseudomonadota</taxon>
        <taxon>Alphaproteobacteria</taxon>
        <taxon>Hyphomicrobiales</taxon>
        <taxon>Nitrobacteraceae</taxon>
        <taxon>Bradyrhizobium</taxon>
    </lineage>
</organism>
<dbReference type="Gene3D" id="3.40.50.300">
    <property type="entry name" value="P-loop containing nucleotide triphosphate hydrolases"/>
    <property type="match status" value="1"/>
</dbReference>
<accession>A0A0A3XXC3</accession>
<dbReference type="InterPro" id="IPR027417">
    <property type="entry name" value="P-loop_NTPase"/>
</dbReference>
<comment type="function">
    <text evidence="8">Involved in beta-(1--&gt;2)glucan export. Transmembrane domains (TMD) form a pore in the inner membrane and the ATP-binding domain (NBD) is responsible for energy generation.</text>
</comment>
<evidence type="ECO:0000256" key="8">
    <source>
        <dbReference type="ARBA" id="ARBA00024722"/>
    </source>
</evidence>
<dbReference type="GO" id="GO:0055085">
    <property type="term" value="P:transmembrane transport"/>
    <property type="evidence" value="ECO:0007669"/>
    <property type="project" value="UniProtKB-ARBA"/>
</dbReference>
<gene>
    <name evidence="10" type="primary">dppD</name>
    <name evidence="10" type="ORF">MA20_16760</name>
</gene>
<dbReference type="EMBL" id="JRPN01000014">
    <property type="protein sequence ID" value="KGT79010.1"/>
    <property type="molecule type" value="Genomic_DNA"/>
</dbReference>
<keyword evidence="3" id="KW-0813">Transport</keyword>
<proteinExistence type="inferred from homology"/>